<feature type="region of interest" description="Disordered" evidence="1">
    <location>
        <begin position="148"/>
        <end position="170"/>
    </location>
</feature>
<feature type="compositionally biased region" description="Basic and acidic residues" evidence="1">
    <location>
        <begin position="160"/>
        <end position="170"/>
    </location>
</feature>
<feature type="compositionally biased region" description="Low complexity" evidence="1">
    <location>
        <begin position="232"/>
        <end position="243"/>
    </location>
</feature>
<dbReference type="EMBL" id="LNRQ01000009">
    <property type="protein sequence ID" value="KZM82000.1"/>
    <property type="molecule type" value="Genomic_DNA"/>
</dbReference>
<protein>
    <submittedName>
        <fullName evidence="2">Uncharacterized protein</fullName>
    </submittedName>
</protein>
<feature type="region of interest" description="Disordered" evidence="1">
    <location>
        <begin position="214"/>
        <end position="243"/>
    </location>
</feature>
<feature type="region of interest" description="Disordered" evidence="1">
    <location>
        <begin position="90"/>
        <end position="109"/>
    </location>
</feature>
<evidence type="ECO:0000256" key="1">
    <source>
        <dbReference type="SAM" id="MobiDB-lite"/>
    </source>
</evidence>
<comment type="caution">
    <text evidence="2">The sequence shown here is derived from an EMBL/GenBank/DDBJ whole genome shotgun (WGS) entry which is preliminary data.</text>
</comment>
<dbReference type="AlphaFoldDB" id="A0A175YFF9"/>
<dbReference type="Gramene" id="KZM82000">
    <property type="protein sequence ID" value="KZM82000"/>
    <property type="gene ID" value="DCAR_029613"/>
</dbReference>
<gene>
    <name evidence="2" type="ORF">DCAR_029613</name>
</gene>
<organism evidence="2">
    <name type="scientific">Daucus carota subsp. sativus</name>
    <name type="common">Carrot</name>
    <dbReference type="NCBI Taxonomy" id="79200"/>
    <lineage>
        <taxon>Eukaryota</taxon>
        <taxon>Viridiplantae</taxon>
        <taxon>Streptophyta</taxon>
        <taxon>Embryophyta</taxon>
        <taxon>Tracheophyta</taxon>
        <taxon>Spermatophyta</taxon>
        <taxon>Magnoliopsida</taxon>
        <taxon>eudicotyledons</taxon>
        <taxon>Gunneridae</taxon>
        <taxon>Pentapetalae</taxon>
        <taxon>asterids</taxon>
        <taxon>campanulids</taxon>
        <taxon>Apiales</taxon>
        <taxon>Apiaceae</taxon>
        <taxon>Apioideae</taxon>
        <taxon>Scandiceae</taxon>
        <taxon>Daucinae</taxon>
        <taxon>Daucus</taxon>
        <taxon>Daucus sect. Daucus</taxon>
    </lineage>
</organism>
<name>A0A175YFF9_DAUCS</name>
<accession>A0A175YFF9</accession>
<evidence type="ECO:0000313" key="2">
    <source>
        <dbReference type="EMBL" id="KZM82000.1"/>
    </source>
</evidence>
<reference evidence="2" key="1">
    <citation type="journal article" date="2016" name="Nat. Genet.">
        <title>A high-quality carrot genome assembly provides new insights into carotenoid accumulation and asterid genome evolution.</title>
        <authorList>
            <person name="Iorizzo M."/>
            <person name="Ellison S."/>
            <person name="Senalik D."/>
            <person name="Zeng P."/>
            <person name="Satapoomin P."/>
            <person name="Huang J."/>
            <person name="Bowman M."/>
            <person name="Iovene M."/>
            <person name="Sanseverino W."/>
            <person name="Cavagnaro P."/>
            <person name="Yildiz M."/>
            <person name="Macko-Podgorni A."/>
            <person name="Moranska E."/>
            <person name="Grzebelus E."/>
            <person name="Grzebelus D."/>
            <person name="Ashrafi H."/>
            <person name="Zheng Z."/>
            <person name="Cheng S."/>
            <person name="Spooner D."/>
            <person name="Van Deynze A."/>
            <person name="Simon P."/>
        </authorList>
    </citation>
    <scope>NUCLEOTIDE SEQUENCE [LARGE SCALE GENOMIC DNA]</scope>
    <source>
        <tissue evidence="2">Leaf</tissue>
    </source>
</reference>
<feature type="compositionally biased region" description="Acidic residues" evidence="1">
    <location>
        <begin position="221"/>
        <end position="231"/>
    </location>
</feature>
<proteinExistence type="predicted"/>
<sequence>MPLAIYSTDAYRVKLRRRHLFAKLPTASHGSLLFKSKKSKQKEWLKLLSYVSSGADFHFPVPGDCSLLSHFVGNGSCYKALKRRKTTRNVKKKERGSTAAAQAFCSDNSDAPRTAESSAVVAEMVRSTDRKRLIKEDIPARRPFTDITNQDRTVKRKRRETRDKSRTKNTRIENAELKEYSRNLFEEEFIHGGITTGIVYDENCEETRFQECGDTLFDSDNSNDDYVDPISEDSSSGESDIGL</sequence>